<comment type="caution">
    <text evidence="15">The sequence shown here is derived from an EMBL/GenBank/DDBJ whole genome shotgun (WGS) entry which is preliminary data.</text>
</comment>
<comment type="cofactor">
    <cofactor evidence="1 11">
        <name>Mg(2+)</name>
        <dbReference type="ChEBI" id="CHEBI:18420"/>
    </cofactor>
</comment>
<keyword evidence="15" id="KW-0378">Hydrolase</keyword>
<evidence type="ECO:0000256" key="5">
    <source>
        <dbReference type="ARBA" id="ARBA00022723"/>
    </source>
</evidence>
<accession>A0ABT9Z9T1</accession>
<dbReference type="Gene3D" id="1.10.110.30">
    <property type="match status" value="1"/>
</dbReference>
<feature type="binding site" evidence="11">
    <location>
        <position position="163"/>
    </location>
    <ligand>
        <name>ATP</name>
        <dbReference type="ChEBI" id="CHEBI:30616"/>
    </ligand>
</feature>
<dbReference type="RefSeq" id="WP_307335417.1">
    <property type="nucleotide sequence ID" value="NZ_JAUSUD010000001.1"/>
</dbReference>
<evidence type="ECO:0000259" key="14">
    <source>
        <dbReference type="Pfam" id="PF13735"/>
    </source>
</evidence>
<keyword evidence="10 11" id="KW-0694">RNA-binding</keyword>
<evidence type="ECO:0000256" key="9">
    <source>
        <dbReference type="ARBA" id="ARBA00022842"/>
    </source>
</evidence>
<comment type="subunit">
    <text evidence="11">Homodimer.</text>
</comment>
<dbReference type="PANTHER" id="PTHR46173:SF1">
    <property type="entry name" value="CCA TRNA NUCLEOTIDYLTRANSFERASE 1, MITOCHONDRIAL"/>
    <property type="match status" value="1"/>
</dbReference>
<gene>
    <name evidence="11" type="primary">cca</name>
    <name evidence="15" type="ORF">J2S19_000030</name>
</gene>
<sequence length="403" mass="46727">MDTPFAEAKPILQKLHLEGYEAYFVGGAVRDSLLEKEIGDVDIATSAEPHEVQRIFTHTVDVGAEHGTIIVLFNESQYEVTTFRTESEYEGFRKPKSVTYISSLKEDLKRRDFTINAMAMDINEKIYDYFDGKRDLENRLIRTVGEPSERFAEDALRMLRAVRFVSQLNFTVSSNTVEAIKDNVHLLKEISVERKTVEFIKILKNNHYQVAIKLLIDTNIHKYLPGLETCRQQLMSFSCLPLSVLNNEEIWALLLYKIKPASVESFLRLWKLPVKLIKHVSKMLIFIDYLSEQKKWTTELLYSAGIDIAVSVERIFAIVNDCYDEKRINKVVEQFSRLPIKSRRELVITGHDIIKLFHKRPGPWVSAALSSIEKEILSETLKNDREAIKEWLLTCNLNFEQNY</sequence>
<comment type="catalytic activity">
    <reaction evidence="11">
        <text>a tRNA with a 3' CCA end + 2 CTP + ATP = a tRNA with a 3' CCACCA end + 3 diphosphate</text>
        <dbReference type="Rhea" id="RHEA:76235"/>
        <dbReference type="Rhea" id="RHEA-COMP:10468"/>
        <dbReference type="Rhea" id="RHEA-COMP:18655"/>
        <dbReference type="ChEBI" id="CHEBI:30616"/>
        <dbReference type="ChEBI" id="CHEBI:33019"/>
        <dbReference type="ChEBI" id="CHEBI:37563"/>
        <dbReference type="ChEBI" id="CHEBI:83071"/>
        <dbReference type="ChEBI" id="CHEBI:195187"/>
    </reaction>
</comment>
<dbReference type="InterPro" id="IPR023068">
    <property type="entry name" value="CCA-adding_enz_firmicutes"/>
</dbReference>
<feature type="binding site" evidence="11">
    <location>
        <position position="40"/>
    </location>
    <ligand>
        <name>Mg(2+)</name>
        <dbReference type="ChEBI" id="CHEBI:18420"/>
    </ligand>
</feature>
<dbReference type="EMBL" id="JAUSUD010000001">
    <property type="protein sequence ID" value="MDQ0228780.1"/>
    <property type="molecule type" value="Genomic_DNA"/>
</dbReference>
<dbReference type="InterPro" id="IPR050264">
    <property type="entry name" value="Bact_CCA-adding_enz_type3_sf"/>
</dbReference>
<evidence type="ECO:0000256" key="4">
    <source>
        <dbReference type="ARBA" id="ARBA00022695"/>
    </source>
</evidence>
<dbReference type="GO" id="GO:0016787">
    <property type="term" value="F:hydrolase activity"/>
    <property type="evidence" value="ECO:0007669"/>
    <property type="project" value="UniProtKB-KW"/>
</dbReference>
<evidence type="ECO:0000256" key="3">
    <source>
        <dbReference type="ARBA" id="ARBA00022694"/>
    </source>
</evidence>
<keyword evidence="9 11" id="KW-0460">Magnesium</keyword>
<evidence type="ECO:0000256" key="6">
    <source>
        <dbReference type="ARBA" id="ARBA00022741"/>
    </source>
</evidence>
<evidence type="ECO:0000256" key="8">
    <source>
        <dbReference type="ARBA" id="ARBA00022840"/>
    </source>
</evidence>
<feature type="binding site" evidence="11">
    <location>
        <position position="30"/>
    </location>
    <ligand>
        <name>ATP</name>
        <dbReference type="ChEBI" id="CHEBI:30616"/>
    </ligand>
</feature>
<feature type="binding site" evidence="11">
    <location>
        <position position="154"/>
    </location>
    <ligand>
        <name>CTP</name>
        <dbReference type="ChEBI" id="CHEBI:37563"/>
    </ligand>
</feature>
<dbReference type="PANTHER" id="PTHR46173">
    <property type="entry name" value="CCA TRNA NUCLEOTIDYLTRANSFERASE 1, MITOCHONDRIAL"/>
    <property type="match status" value="1"/>
</dbReference>
<keyword evidence="4 11" id="KW-0548">Nucleotidyltransferase</keyword>
<name>A0ABT9Z9T1_9BACI</name>
<keyword evidence="7 11" id="KW-0692">RNA repair</keyword>
<feature type="binding site" evidence="11">
    <location>
        <position position="160"/>
    </location>
    <ligand>
        <name>CTP</name>
        <dbReference type="ChEBI" id="CHEBI:37563"/>
    </ligand>
</feature>
<proteinExistence type="inferred from homology"/>
<dbReference type="SUPFAM" id="SSF81301">
    <property type="entry name" value="Nucleotidyltransferase"/>
    <property type="match status" value="1"/>
</dbReference>
<comment type="catalytic activity">
    <reaction evidence="11">
        <text>a tRNA precursor + 2 CTP + ATP = a tRNA with a 3' CCA end + 3 diphosphate</text>
        <dbReference type="Rhea" id="RHEA:14433"/>
        <dbReference type="Rhea" id="RHEA-COMP:10465"/>
        <dbReference type="Rhea" id="RHEA-COMP:10468"/>
        <dbReference type="ChEBI" id="CHEBI:30616"/>
        <dbReference type="ChEBI" id="CHEBI:33019"/>
        <dbReference type="ChEBI" id="CHEBI:37563"/>
        <dbReference type="ChEBI" id="CHEBI:74896"/>
        <dbReference type="ChEBI" id="CHEBI:83071"/>
        <dbReference type="EC" id="2.7.7.72"/>
    </reaction>
</comment>
<dbReference type="Pfam" id="PF13735">
    <property type="entry name" value="tRNA_NucTran2_2"/>
    <property type="match status" value="1"/>
</dbReference>
<keyword evidence="3 11" id="KW-0819">tRNA processing</keyword>
<evidence type="ECO:0000256" key="1">
    <source>
        <dbReference type="ARBA" id="ARBA00001946"/>
    </source>
</evidence>
<evidence type="ECO:0000256" key="10">
    <source>
        <dbReference type="ARBA" id="ARBA00022884"/>
    </source>
</evidence>
<feature type="binding site" evidence="11">
    <location>
        <position position="42"/>
    </location>
    <ligand>
        <name>Mg(2+)</name>
        <dbReference type="ChEBI" id="CHEBI:18420"/>
    </ligand>
</feature>
<dbReference type="Gene3D" id="1.10.246.80">
    <property type="match status" value="1"/>
</dbReference>
<dbReference type="Gene3D" id="3.30.460.10">
    <property type="entry name" value="Beta Polymerase, domain 2"/>
    <property type="match status" value="1"/>
</dbReference>
<evidence type="ECO:0000313" key="16">
    <source>
        <dbReference type="Proteomes" id="UP001234495"/>
    </source>
</evidence>
<feature type="binding site" evidence="11">
    <location>
        <position position="111"/>
    </location>
    <ligand>
        <name>ATP</name>
        <dbReference type="ChEBI" id="CHEBI:30616"/>
    </ligand>
</feature>
<feature type="binding site" evidence="11">
    <location>
        <position position="163"/>
    </location>
    <ligand>
        <name>CTP</name>
        <dbReference type="ChEBI" id="CHEBI:37563"/>
    </ligand>
</feature>
<dbReference type="InterPro" id="IPR043519">
    <property type="entry name" value="NT_sf"/>
</dbReference>
<dbReference type="InterPro" id="IPR032810">
    <property type="entry name" value="CCA-adding_enz_C"/>
</dbReference>
<feature type="domain" description="tRNA nucleotidyltransferase/poly(A) polymerase RNA and SrmB- binding" evidence="13">
    <location>
        <begin position="169"/>
        <end position="228"/>
    </location>
</feature>
<keyword evidence="5 11" id="KW-0479">Metal-binding</keyword>
<feature type="binding site" evidence="11">
    <location>
        <position position="111"/>
    </location>
    <ligand>
        <name>CTP</name>
        <dbReference type="ChEBI" id="CHEBI:37563"/>
    </ligand>
</feature>
<evidence type="ECO:0000259" key="13">
    <source>
        <dbReference type="Pfam" id="PF12627"/>
    </source>
</evidence>
<keyword evidence="8 11" id="KW-0067">ATP-binding</keyword>
<evidence type="ECO:0000256" key="7">
    <source>
        <dbReference type="ARBA" id="ARBA00022800"/>
    </source>
</evidence>
<dbReference type="EC" id="2.7.7.72" evidence="11"/>
<evidence type="ECO:0000256" key="11">
    <source>
        <dbReference type="HAMAP-Rule" id="MF_01263"/>
    </source>
</evidence>
<feature type="binding site" evidence="11">
    <location>
        <position position="157"/>
    </location>
    <ligand>
        <name>CTP</name>
        <dbReference type="ChEBI" id="CHEBI:37563"/>
    </ligand>
</feature>
<dbReference type="Gene3D" id="1.20.58.560">
    <property type="match status" value="1"/>
</dbReference>
<comment type="similarity">
    <text evidence="11">Belongs to the tRNA nucleotidyltransferase/poly(A) polymerase family. Bacterial CCA-adding enzyme type 3 subfamily.</text>
</comment>
<feature type="domain" description="CCA-adding enzyme C-terminal" evidence="14">
    <location>
        <begin position="246"/>
        <end position="392"/>
    </location>
</feature>
<evidence type="ECO:0000313" key="15">
    <source>
        <dbReference type="EMBL" id="MDQ0228780.1"/>
    </source>
</evidence>
<evidence type="ECO:0000256" key="2">
    <source>
        <dbReference type="ARBA" id="ARBA00022679"/>
    </source>
</evidence>
<dbReference type="CDD" id="cd05398">
    <property type="entry name" value="NT_ClassII-CCAase"/>
    <property type="match status" value="1"/>
</dbReference>
<dbReference type="InterPro" id="IPR002646">
    <property type="entry name" value="PolA_pol_head_dom"/>
</dbReference>
<feature type="domain" description="Poly A polymerase head" evidence="12">
    <location>
        <begin position="22"/>
        <end position="142"/>
    </location>
</feature>
<keyword evidence="16" id="KW-1185">Reference proteome</keyword>
<organism evidence="15 16">
    <name type="scientific">Metabacillus malikii</name>
    <dbReference type="NCBI Taxonomy" id="1504265"/>
    <lineage>
        <taxon>Bacteria</taxon>
        <taxon>Bacillati</taxon>
        <taxon>Bacillota</taxon>
        <taxon>Bacilli</taxon>
        <taxon>Bacillales</taxon>
        <taxon>Bacillaceae</taxon>
        <taxon>Metabacillus</taxon>
    </lineage>
</organism>
<evidence type="ECO:0000259" key="12">
    <source>
        <dbReference type="Pfam" id="PF01743"/>
    </source>
</evidence>
<feature type="binding site" evidence="11">
    <location>
        <position position="27"/>
    </location>
    <ligand>
        <name>ATP</name>
        <dbReference type="ChEBI" id="CHEBI:30616"/>
    </ligand>
</feature>
<dbReference type="SUPFAM" id="SSF81891">
    <property type="entry name" value="Poly A polymerase C-terminal region-like"/>
    <property type="match status" value="1"/>
</dbReference>
<feature type="binding site" evidence="11">
    <location>
        <position position="154"/>
    </location>
    <ligand>
        <name>ATP</name>
        <dbReference type="ChEBI" id="CHEBI:30616"/>
    </ligand>
</feature>
<feature type="binding site" evidence="11">
    <location>
        <position position="160"/>
    </location>
    <ligand>
        <name>ATP</name>
        <dbReference type="ChEBI" id="CHEBI:30616"/>
    </ligand>
</feature>
<dbReference type="InterPro" id="IPR032828">
    <property type="entry name" value="PolyA_RNA-bd"/>
</dbReference>
<feature type="binding site" evidence="11">
    <location>
        <position position="30"/>
    </location>
    <ligand>
        <name>CTP</name>
        <dbReference type="ChEBI" id="CHEBI:37563"/>
    </ligand>
</feature>
<feature type="binding site" evidence="11">
    <location>
        <position position="27"/>
    </location>
    <ligand>
        <name>CTP</name>
        <dbReference type="ChEBI" id="CHEBI:37563"/>
    </ligand>
</feature>
<dbReference type="Pfam" id="PF12627">
    <property type="entry name" value="PolyA_pol_RNAbd"/>
    <property type="match status" value="1"/>
</dbReference>
<keyword evidence="6 11" id="KW-0547">Nucleotide-binding</keyword>
<dbReference type="GO" id="GO:0004810">
    <property type="term" value="F:CCA tRNA nucleotidyltransferase activity"/>
    <property type="evidence" value="ECO:0007669"/>
    <property type="project" value="UniProtKB-EC"/>
</dbReference>
<comment type="miscellaneous">
    <text evidence="11">A single active site specifically recognizes both ATP and CTP and is responsible for their addition.</text>
</comment>
<dbReference type="NCBIfam" id="NF009814">
    <property type="entry name" value="PRK13299.1"/>
    <property type="match status" value="1"/>
</dbReference>
<dbReference type="Pfam" id="PF01743">
    <property type="entry name" value="PolyA_pol"/>
    <property type="match status" value="1"/>
</dbReference>
<keyword evidence="2 11" id="KW-0808">Transferase</keyword>
<comment type="function">
    <text evidence="11">Catalyzes the addition and repair of the essential 3'-terminal CCA sequence in tRNAs without using a nucleic acid template. Adds these three nucleotides in the order of C, C, and A to the tRNA nucleotide-73, using CTP and ATP as substrates and producing inorganic pyrophosphate. tRNA 3'-terminal CCA addition is required both for tRNA processing and repair. Also involved in tRNA surveillance by mediating tandem CCA addition to generate a CCACCA at the 3' terminus of unstable tRNAs. While stable tRNAs receive only 3'-terminal CCA, unstable tRNAs are marked with CCACCA and rapidly degraded.</text>
</comment>
<feature type="binding site" evidence="11">
    <location>
        <position position="157"/>
    </location>
    <ligand>
        <name>ATP</name>
        <dbReference type="ChEBI" id="CHEBI:30616"/>
    </ligand>
</feature>
<reference evidence="15 16" key="1">
    <citation type="submission" date="2023-07" db="EMBL/GenBank/DDBJ databases">
        <title>Genomic Encyclopedia of Type Strains, Phase IV (KMG-IV): sequencing the most valuable type-strain genomes for metagenomic binning, comparative biology and taxonomic classification.</title>
        <authorList>
            <person name="Goeker M."/>
        </authorList>
    </citation>
    <scope>NUCLEOTIDE SEQUENCE [LARGE SCALE GENOMIC DNA]</scope>
    <source>
        <strain evidence="15 16">DSM 29005</strain>
    </source>
</reference>
<dbReference type="Proteomes" id="UP001234495">
    <property type="component" value="Unassembled WGS sequence"/>
</dbReference>
<dbReference type="HAMAP" id="MF_01263">
    <property type="entry name" value="CCA_bact_type3"/>
    <property type="match status" value="1"/>
</dbReference>
<protein>
    <recommendedName>
        <fullName evidence="11">CCA-adding enzyme</fullName>
        <ecNumber evidence="11">2.7.7.72</ecNumber>
    </recommendedName>
    <alternativeName>
        <fullName evidence="11">CCA tRNA nucleotidyltransferase</fullName>
    </alternativeName>
    <alternativeName>
        <fullName evidence="11">tRNA CCA-pyrophosphorylase</fullName>
    </alternativeName>
    <alternativeName>
        <fullName evidence="11">tRNA adenylyl-/cytidylyl- transferase</fullName>
    </alternativeName>
    <alternativeName>
        <fullName evidence="11">tRNA nucleotidyltransferase</fullName>
    </alternativeName>
    <alternativeName>
        <fullName evidence="11">tRNA-NT</fullName>
    </alternativeName>
</protein>